<keyword evidence="1" id="KW-0479">Metal-binding</keyword>
<dbReference type="SMART" id="SM00109">
    <property type="entry name" value="C1"/>
    <property type="match status" value="1"/>
</dbReference>
<dbReference type="InterPro" id="IPR046349">
    <property type="entry name" value="C1-like_sf"/>
</dbReference>
<sequence>MASDNISRLSLVAQYDELCRCNKVLITGCESEFKHFVEAFSTQKQLKLKQAEAKISELQKTINTLEMEKKGFEGQIKQLKSLIGEEVTKGKKVESENNILREKIACIQGILGHGNNIDGKTKEQVKLLLSDAACAQRQPFARSGTVDDSIESLLSPSEYDDTFELTSLNVSSYQQKRPSTGNTRGFGNQSYGKRTKLEKTATSQVEMDQGPDLLKIDKVPEVERCLDVQSSSELNSSVGALSSSHELDYEPVESCRYNLRNRRNRRTVSNPSYFQSPSSTGGIFSQGHSFVPKSANLYEKCYPCEKIIALCRRALKCNNCKMMCHPECKDQCPATCIRLTPCSTKGSEWIPSHVNIQGNKIADALAKAGADDVSVPSAPLTYLVLFSRAKSRNKTIWLIPPVHHWYQGTRPVGCLSLDCNRFDQTTLTRLLSGHIRSLTFFDNSKCFEICPK</sequence>
<dbReference type="PROSITE" id="PS00479">
    <property type="entry name" value="ZF_DAG_PE_1"/>
    <property type="match status" value="1"/>
</dbReference>
<protein>
    <recommendedName>
        <fullName evidence="5">Phorbol-ester/DAG-type domain-containing protein</fullName>
    </recommendedName>
</protein>
<evidence type="ECO:0000313" key="6">
    <source>
        <dbReference type="EMBL" id="GBN52399.1"/>
    </source>
</evidence>
<feature type="domain" description="Phorbol-ester/DAG-type" evidence="5">
    <location>
        <begin position="287"/>
        <end position="336"/>
    </location>
</feature>
<dbReference type="GO" id="GO:0032154">
    <property type="term" value="C:cleavage furrow"/>
    <property type="evidence" value="ECO:0007669"/>
    <property type="project" value="TreeGrafter"/>
</dbReference>
<name>A0A4Y2PMQ8_ARAVE</name>
<dbReference type="GO" id="GO:0005634">
    <property type="term" value="C:nucleus"/>
    <property type="evidence" value="ECO:0007669"/>
    <property type="project" value="TreeGrafter"/>
</dbReference>
<dbReference type="PANTHER" id="PTHR46199:SF3">
    <property type="entry name" value="RAC GTPASE-ACTIVATING PROTEIN 1"/>
    <property type="match status" value="1"/>
</dbReference>
<keyword evidence="7" id="KW-1185">Reference proteome</keyword>
<evidence type="ECO:0000256" key="1">
    <source>
        <dbReference type="ARBA" id="ARBA00022723"/>
    </source>
</evidence>
<dbReference type="GO" id="GO:0005096">
    <property type="term" value="F:GTPase activator activity"/>
    <property type="evidence" value="ECO:0007669"/>
    <property type="project" value="TreeGrafter"/>
</dbReference>
<dbReference type="GO" id="GO:0046872">
    <property type="term" value="F:metal ion binding"/>
    <property type="evidence" value="ECO:0007669"/>
    <property type="project" value="UniProtKB-KW"/>
</dbReference>
<dbReference type="Proteomes" id="UP000499080">
    <property type="component" value="Unassembled WGS sequence"/>
</dbReference>
<gene>
    <name evidence="6" type="ORF">AVEN_137705_1</name>
</gene>
<dbReference type="PANTHER" id="PTHR46199">
    <property type="entry name" value="RAC GTPASE-ACTIVATING PROTEIN 1"/>
    <property type="match status" value="1"/>
</dbReference>
<dbReference type="CDD" id="cd20821">
    <property type="entry name" value="C1_MgcRacGAP"/>
    <property type="match status" value="1"/>
</dbReference>
<dbReference type="Gene3D" id="3.30.60.20">
    <property type="match status" value="1"/>
</dbReference>
<dbReference type="PROSITE" id="PS50081">
    <property type="entry name" value="ZF_DAG_PE_2"/>
    <property type="match status" value="1"/>
</dbReference>
<evidence type="ECO:0000256" key="4">
    <source>
        <dbReference type="SAM" id="MobiDB-lite"/>
    </source>
</evidence>
<dbReference type="EMBL" id="BGPR01011661">
    <property type="protein sequence ID" value="GBN52399.1"/>
    <property type="molecule type" value="Genomic_DNA"/>
</dbReference>
<organism evidence="6 7">
    <name type="scientific">Araneus ventricosus</name>
    <name type="common">Orbweaver spider</name>
    <name type="synonym">Epeira ventricosa</name>
    <dbReference type="NCBI Taxonomy" id="182803"/>
    <lineage>
        <taxon>Eukaryota</taxon>
        <taxon>Metazoa</taxon>
        <taxon>Ecdysozoa</taxon>
        <taxon>Arthropoda</taxon>
        <taxon>Chelicerata</taxon>
        <taxon>Arachnida</taxon>
        <taxon>Araneae</taxon>
        <taxon>Araneomorphae</taxon>
        <taxon>Entelegynae</taxon>
        <taxon>Araneoidea</taxon>
        <taxon>Araneidae</taxon>
        <taxon>Araneus</taxon>
    </lineage>
</organism>
<accession>A0A4Y2PMQ8</accession>
<evidence type="ECO:0000313" key="7">
    <source>
        <dbReference type="Proteomes" id="UP000499080"/>
    </source>
</evidence>
<feature type="coiled-coil region" evidence="3">
    <location>
        <begin position="41"/>
        <end position="82"/>
    </location>
</feature>
<proteinExistence type="predicted"/>
<reference evidence="6 7" key="1">
    <citation type="journal article" date="2019" name="Sci. Rep.">
        <title>Orb-weaving spider Araneus ventricosus genome elucidates the spidroin gene catalogue.</title>
        <authorList>
            <person name="Kono N."/>
            <person name="Nakamura H."/>
            <person name="Ohtoshi R."/>
            <person name="Moran D.A.P."/>
            <person name="Shinohara A."/>
            <person name="Yoshida Y."/>
            <person name="Fujiwara M."/>
            <person name="Mori M."/>
            <person name="Tomita M."/>
            <person name="Arakawa K."/>
        </authorList>
    </citation>
    <scope>NUCLEOTIDE SEQUENCE [LARGE SCALE GENOMIC DNA]</scope>
</reference>
<evidence type="ECO:0000259" key="5">
    <source>
        <dbReference type="PROSITE" id="PS50081"/>
    </source>
</evidence>
<dbReference type="GO" id="GO:0051233">
    <property type="term" value="C:spindle midzone"/>
    <property type="evidence" value="ECO:0007669"/>
    <property type="project" value="TreeGrafter"/>
</dbReference>
<dbReference type="GO" id="GO:0051256">
    <property type="term" value="P:mitotic spindle midzone assembly"/>
    <property type="evidence" value="ECO:0007669"/>
    <property type="project" value="TreeGrafter"/>
</dbReference>
<dbReference type="InterPro" id="IPR002219">
    <property type="entry name" value="PKC_DAG/PE"/>
</dbReference>
<feature type="region of interest" description="Disordered" evidence="4">
    <location>
        <begin position="171"/>
        <end position="191"/>
    </location>
</feature>
<keyword evidence="2" id="KW-0862">Zinc</keyword>
<dbReference type="AlphaFoldDB" id="A0A4Y2PMQ8"/>
<dbReference type="OrthoDB" id="2218807at2759"/>
<comment type="caution">
    <text evidence="6">The sequence shown here is derived from an EMBL/GenBank/DDBJ whole genome shotgun (WGS) entry which is preliminary data.</text>
</comment>
<dbReference type="GO" id="GO:0000281">
    <property type="term" value="P:mitotic cytokinesis"/>
    <property type="evidence" value="ECO:0007669"/>
    <property type="project" value="TreeGrafter"/>
</dbReference>
<dbReference type="GO" id="GO:0030496">
    <property type="term" value="C:midbody"/>
    <property type="evidence" value="ECO:0007669"/>
    <property type="project" value="TreeGrafter"/>
</dbReference>
<dbReference type="SUPFAM" id="SSF57889">
    <property type="entry name" value="Cysteine-rich domain"/>
    <property type="match status" value="1"/>
</dbReference>
<dbReference type="GO" id="GO:0007266">
    <property type="term" value="P:Rho protein signal transduction"/>
    <property type="evidence" value="ECO:0007669"/>
    <property type="project" value="TreeGrafter"/>
</dbReference>
<evidence type="ECO:0000256" key="2">
    <source>
        <dbReference type="ARBA" id="ARBA00022833"/>
    </source>
</evidence>
<dbReference type="GO" id="GO:0097149">
    <property type="term" value="C:centralspindlin complex"/>
    <property type="evidence" value="ECO:0007669"/>
    <property type="project" value="TreeGrafter"/>
</dbReference>
<keyword evidence="3" id="KW-0175">Coiled coil</keyword>
<evidence type="ECO:0000256" key="3">
    <source>
        <dbReference type="SAM" id="Coils"/>
    </source>
</evidence>